<feature type="chain" id="PRO_5047293653" description="Right-handed parallel beta-helix repeat-containing protein" evidence="1">
    <location>
        <begin position="22"/>
        <end position="392"/>
    </location>
</feature>
<protein>
    <recommendedName>
        <fullName evidence="4">Right-handed parallel beta-helix repeat-containing protein</fullName>
    </recommendedName>
</protein>
<comment type="caution">
    <text evidence="2">The sequence shown here is derived from an EMBL/GenBank/DDBJ whole genome shotgun (WGS) entry which is preliminary data.</text>
</comment>
<organism evidence="2 3">
    <name type="scientific">Massilia solisilvae</name>
    <dbReference type="NCBI Taxonomy" id="1811225"/>
    <lineage>
        <taxon>Bacteria</taxon>
        <taxon>Pseudomonadati</taxon>
        <taxon>Pseudomonadota</taxon>
        <taxon>Betaproteobacteria</taxon>
        <taxon>Burkholderiales</taxon>
        <taxon>Oxalobacteraceae</taxon>
        <taxon>Telluria group</taxon>
        <taxon>Massilia</taxon>
    </lineage>
</organism>
<proteinExistence type="predicted"/>
<dbReference type="Proteomes" id="UP001205861">
    <property type="component" value="Unassembled WGS sequence"/>
</dbReference>
<keyword evidence="1" id="KW-0732">Signal</keyword>
<accession>A0ABT2BN78</accession>
<feature type="signal peptide" evidence="1">
    <location>
        <begin position="1"/>
        <end position="21"/>
    </location>
</feature>
<evidence type="ECO:0000256" key="1">
    <source>
        <dbReference type="SAM" id="SignalP"/>
    </source>
</evidence>
<dbReference type="InterPro" id="IPR011050">
    <property type="entry name" value="Pectin_lyase_fold/virulence"/>
</dbReference>
<evidence type="ECO:0000313" key="3">
    <source>
        <dbReference type="Proteomes" id="UP001205861"/>
    </source>
</evidence>
<gene>
    <name evidence="2" type="ORF">NX773_17530</name>
</gene>
<evidence type="ECO:0000313" key="2">
    <source>
        <dbReference type="EMBL" id="MCS0609971.1"/>
    </source>
</evidence>
<dbReference type="SUPFAM" id="SSF51126">
    <property type="entry name" value="Pectin lyase-like"/>
    <property type="match status" value="1"/>
</dbReference>
<evidence type="ECO:0008006" key="4">
    <source>
        <dbReference type="Google" id="ProtNLM"/>
    </source>
</evidence>
<reference evidence="2 3" key="1">
    <citation type="submission" date="2022-08" db="EMBL/GenBank/DDBJ databases">
        <title>Reclassification of Massilia species as members of the genera Telluria, Duganella, Pseudoduganella, Mokoshia gen. nov. and Zemynaea gen. nov. using orthogonal and non-orthogonal genome-based approaches.</title>
        <authorList>
            <person name="Bowman J.P."/>
        </authorList>
    </citation>
    <scope>NUCLEOTIDE SEQUENCE [LARGE SCALE GENOMIC DNA]</scope>
    <source>
        <strain evidence="2 3">JCM 31607</strain>
    </source>
</reference>
<dbReference type="RefSeq" id="WP_258857589.1">
    <property type="nucleotide sequence ID" value="NZ_JANUGV010000005.1"/>
</dbReference>
<sequence length="392" mass="40851">MKHRNVLIFPALLLAAASASAATLSVGPGKSYATPCRAFAAAKSGDIVEITGGVTYSGDVCAIYPSNLTIRGVNGRPKIDAAGKNALGKGTWVIEGSNVTVQNVEMVGAKVPDQNGAALRLEGTNFTLRQAFLHDNENGILSNPNTNSSITIEYSEFGHNGYGTGYTHNLYIGNVASLTFRYNYSHDANGGHNLKSRARTNMIAYNRFSSLAPGETGSTAAGKPSYEIDLPNAGSSYIIGNVIEQPAANSNPNMIAYGEEGATNPAQDLYVVNNTFLNDYTGGGTFVLMGSGVTRGALLQNNIFSGVGAVTNQSAAVQKTNYRGTSVAFVDRAHYDLHPVSNVLIINAASAPGYATSGVSLNPGAQYQHVASSVARPVVGALDIGAYEATSP</sequence>
<dbReference type="EMBL" id="JANUGV010000005">
    <property type="protein sequence ID" value="MCS0609971.1"/>
    <property type="molecule type" value="Genomic_DNA"/>
</dbReference>
<keyword evidence="3" id="KW-1185">Reference proteome</keyword>
<name>A0ABT2BN78_9BURK</name>